<accession>A0AAD2JGR2</accession>
<dbReference type="AlphaFoldDB" id="A0AAD2JGR2"/>
<dbReference type="SUPFAM" id="SSF53335">
    <property type="entry name" value="S-adenosyl-L-methionine-dependent methyltransferases"/>
    <property type="match status" value="1"/>
</dbReference>
<proteinExistence type="predicted"/>
<name>A0AAD2JGR2_9STRA</name>
<dbReference type="EMBL" id="CAKOGP040001727">
    <property type="protein sequence ID" value="CAJ1947460.1"/>
    <property type="molecule type" value="Genomic_DNA"/>
</dbReference>
<dbReference type="Gene3D" id="3.40.50.150">
    <property type="entry name" value="Vaccinia Virus protein VP39"/>
    <property type="match status" value="1"/>
</dbReference>
<dbReference type="InterPro" id="IPR029063">
    <property type="entry name" value="SAM-dependent_MTases_sf"/>
</dbReference>
<organism evidence="1 2">
    <name type="scientific">Cylindrotheca closterium</name>
    <dbReference type="NCBI Taxonomy" id="2856"/>
    <lineage>
        <taxon>Eukaryota</taxon>
        <taxon>Sar</taxon>
        <taxon>Stramenopiles</taxon>
        <taxon>Ochrophyta</taxon>
        <taxon>Bacillariophyta</taxon>
        <taxon>Bacillariophyceae</taxon>
        <taxon>Bacillariophycidae</taxon>
        <taxon>Bacillariales</taxon>
        <taxon>Bacillariaceae</taxon>
        <taxon>Cylindrotheca</taxon>
    </lineage>
</organism>
<protein>
    <submittedName>
        <fullName evidence="1">Uncharacterized protein</fullName>
    </submittedName>
</protein>
<evidence type="ECO:0000313" key="1">
    <source>
        <dbReference type="EMBL" id="CAJ1947460.1"/>
    </source>
</evidence>
<comment type="caution">
    <text evidence="1">The sequence shown here is derived from an EMBL/GenBank/DDBJ whole genome shotgun (WGS) entry which is preliminary data.</text>
</comment>
<evidence type="ECO:0000313" key="2">
    <source>
        <dbReference type="Proteomes" id="UP001295423"/>
    </source>
</evidence>
<dbReference type="Proteomes" id="UP001295423">
    <property type="component" value="Unassembled WGS sequence"/>
</dbReference>
<sequence length="205" mass="23496">MFETSENDDFNVHIEIGDSTDGKFLDEIKAKYPHVDIFLDDGGHTMEQQMFTIKHMLPHVQSQGVYMCEDLATSWLKKFGGLPNEHVSNSPEFLKHTMVGLVHQTMDWLLASSVSGKSIITRPDLDQVADDVFDSSWWKVIPSQVKHIHYYNQIVVYEKGVTYKPSPYRTIGKQIPYKESGTYDSLDWTIIMEKLDSIFGESLLS</sequence>
<keyword evidence="2" id="KW-1185">Reference proteome</keyword>
<reference evidence="1" key="1">
    <citation type="submission" date="2023-08" db="EMBL/GenBank/DDBJ databases">
        <authorList>
            <person name="Audoor S."/>
            <person name="Bilcke G."/>
        </authorList>
    </citation>
    <scope>NUCLEOTIDE SEQUENCE</scope>
</reference>
<gene>
    <name evidence="1" type="ORF">CYCCA115_LOCUS11155</name>
</gene>